<keyword evidence="13" id="KW-0628">Postsynaptic cell membrane</keyword>
<name>A0A8C6SS13_9GOBI</name>
<comment type="similarity">
    <text evidence="19">Belongs to the ligand-gated ion channel (TC 1.A.9) family. Acetylcholine receptor (TC 1.A.9.1) subfamily. Beta-1/CHRNB1 sub-subfamily.</text>
</comment>
<evidence type="ECO:0000256" key="1">
    <source>
        <dbReference type="ARBA" id="ARBA00003328"/>
    </source>
</evidence>
<keyword evidence="2 21" id="KW-0813">Transport</keyword>
<keyword evidence="12" id="KW-0325">Glycoprotein</keyword>
<evidence type="ECO:0000259" key="23">
    <source>
        <dbReference type="Pfam" id="PF02932"/>
    </source>
</evidence>
<comment type="subcellular location">
    <subcellularLocation>
        <location evidence="16">Postsynaptic cell membrane</location>
        <topology evidence="16">Multi-pass membrane protein</topology>
    </subcellularLocation>
</comment>
<dbReference type="AlphaFoldDB" id="A0A8C6SS13"/>
<evidence type="ECO:0000313" key="24">
    <source>
        <dbReference type="Ensembl" id="ENSNMLP00000009393.1"/>
    </source>
</evidence>
<feature type="domain" description="Neurotransmitter-gated ion-channel ligand-binding" evidence="22">
    <location>
        <begin position="20"/>
        <end position="209"/>
    </location>
</feature>
<keyword evidence="11" id="KW-0675">Receptor</keyword>
<dbReference type="InterPro" id="IPR006029">
    <property type="entry name" value="Neurotrans-gated_channel_TM"/>
</dbReference>
<accession>A0A8C6SS13</accession>
<reference evidence="24" key="1">
    <citation type="submission" date="2025-08" db="UniProtKB">
        <authorList>
            <consortium name="Ensembl"/>
        </authorList>
    </citation>
    <scope>IDENTIFICATION</scope>
</reference>
<feature type="transmembrane region" description="Helical" evidence="21">
    <location>
        <begin position="215"/>
        <end position="234"/>
    </location>
</feature>
<dbReference type="PROSITE" id="PS00236">
    <property type="entry name" value="NEUROTR_ION_CHANNEL"/>
    <property type="match status" value="1"/>
</dbReference>
<evidence type="ECO:0000256" key="19">
    <source>
        <dbReference type="ARBA" id="ARBA00037951"/>
    </source>
</evidence>
<dbReference type="PANTHER" id="PTHR18945">
    <property type="entry name" value="NEUROTRANSMITTER GATED ION CHANNEL"/>
    <property type="match status" value="1"/>
</dbReference>
<comment type="function">
    <text evidence="1">After binding acetylcholine, the AChR responds by an extensive change in conformation that affects all subunits and leads to opening of an ion-conducting channel across the plasma membrane.</text>
</comment>
<organism evidence="24 25">
    <name type="scientific">Neogobius melanostomus</name>
    <name type="common">round goby</name>
    <dbReference type="NCBI Taxonomy" id="47308"/>
    <lineage>
        <taxon>Eukaryota</taxon>
        <taxon>Metazoa</taxon>
        <taxon>Chordata</taxon>
        <taxon>Craniata</taxon>
        <taxon>Vertebrata</taxon>
        <taxon>Euteleostomi</taxon>
        <taxon>Actinopterygii</taxon>
        <taxon>Neopterygii</taxon>
        <taxon>Teleostei</taxon>
        <taxon>Neoteleostei</taxon>
        <taxon>Acanthomorphata</taxon>
        <taxon>Gobiaria</taxon>
        <taxon>Gobiiformes</taxon>
        <taxon>Gobioidei</taxon>
        <taxon>Gobiidae</taxon>
        <taxon>Benthophilinae</taxon>
        <taxon>Neogobiini</taxon>
        <taxon>Neogobius</taxon>
    </lineage>
</organism>
<dbReference type="InterPro" id="IPR018000">
    <property type="entry name" value="Neurotransmitter_ion_chnl_CS"/>
</dbReference>
<dbReference type="InterPro" id="IPR036734">
    <property type="entry name" value="Neur_chan_lig-bd_sf"/>
</dbReference>
<evidence type="ECO:0000256" key="8">
    <source>
        <dbReference type="ARBA" id="ARBA00023065"/>
    </source>
</evidence>
<feature type="transmembrane region" description="Helical" evidence="21">
    <location>
        <begin position="422"/>
        <end position="442"/>
    </location>
</feature>
<evidence type="ECO:0000256" key="6">
    <source>
        <dbReference type="ARBA" id="ARBA00022989"/>
    </source>
</evidence>
<evidence type="ECO:0000256" key="14">
    <source>
        <dbReference type="ARBA" id="ARBA00023286"/>
    </source>
</evidence>
<evidence type="ECO:0000313" key="25">
    <source>
        <dbReference type="Proteomes" id="UP000694523"/>
    </source>
</evidence>
<keyword evidence="9 21" id="KW-0472">Membrane</keyword>
<evidence type="ECO:0000256" key="13">
    <source>
        <dbReference type="ARBA" id="ARBA00023257"/>
    </source>
</evidence>
<dbReference type="GO" id="GO:0004888">
    <property type="term" value="F:transmembrane signaling receptor activity"/>
    <property type="evidence" value="ECO:0007669"/>
    <property type="project" value="InterPro"/>
</dbReference>
<dbReference type="Ensembl" id="ENSNMLT00000010624.1">
    <property type="protein sequence ID" value="ENSNMLP00000009393.1"/>
    <property type="gene ID" value="ENSNMLG00000006510.1"/>
</dbReference>
<evidence type="ECO:0000256" key="15">
    <source>
        <dbReference type="ARBA" id="ARBA00023303"/>
    </source>
</evidence>
<dbReference type="GO" id="GO:0005892">
    <property type="term" value="C:acetylcholine-gated channel complex"/>
    <property type="evidence" value="ECO:0007669"/>
    <property type="project" value="UniProtKB-ARBA"/>
</dbReference>
<dbReference type="PRINTS" id="PR00252">
    <property type="entry name" value="NRIONCHANNEL"/>
</dbReference>
<evidence type="ECO:0000256" key="17">
    <source>
        <dbReference type="ARBA" id="ARBA00034430"/>
    </source>
</evidence>
<dbReference type="InterPro" id="IPR006202">
    <property type="entry name" value="Neur_chan_lig-bd"/>
</dbReference>
<comment type="catalytic activity">
    <reaction evidence="18">
        <text>Na(+)(in) = Na(+)(out)</text>
        <dbReference type="Rhea" id="RHEA:34963"/>
        <dbReference type="ChEBI" id="CHEBI:29101"/>
    </reaction>
</comment>
<keyword evidence="5" id="KW-0732">Signal</keyword>
<keyword evidence="25" id="KW-1185">Reference proteome</keyword>
<keyword evidence="14" id="KW-1071">Ligand-gated ion channel</keyword>
<protein>
    <recommendedName>
        <fullName evidence="20">Acetylcholine receptor subunit beta</fullName>
    </recommendedName>
</protein>
<evidence type="ECO:0000256" key="16">
    <source>
        <dbReference type="ARBA" id="ARBA00034104"/>
    </source>
</evidence>
<dbReference type="Proteomes" id="UP000694523">
    <property type="component" value="Unplaced"/>
</dbReference>
<evidence type="ECO:0000256" key="10">
    <source>
        <dbReference type="ARBA" id="ARBA00023157"/>
    </source>
</evidence>
<evidence type="ECO:0000256" key="3">
    <source>
        <dbReference type="ARBA" id="ARBA00022475"/>
    </source>
</evidence>
<evidence type="ECO:0000256" key="5">
    <source>
        <dbReference type="ARBA" id="ARBA00022729"/>
    </source>
</evidence>
<evidence type="ECO:0000256" key="21">
    <source>
        <dbReference type="RuleBase" id="RU000687"/>
    </source>
</evidence>
<feature type="transmembrane region" description="Helical" evidence="21">
    <location>
        <begin position="246"/>
        <end position="264"/>
    </location>
</feature>
<dbReference type="InterPro" id="IPR036719">
    <property type="entry name" value="Neuro-gated_channel_TM_sf"/>
</dbReference>
<keyword evidence="4 21" id="KW-0812">Transmembrane</keyword>
<reference evidence="24" key="2">
    <citation type="submission" date="2025-09" db="UniProtKB">
        <authorList>
            <consortium name="Ensembl"/>
        </authorList>
    </citation>
    <scope>IDENTIFICATION</scope>
</reference>
<dbReference type="Gene3D" id="2.70.170.10">
    <property type="entry name" value="Neurotransmitter-gated ion-channel ligand-binding domain"/>
    <property type="match status" value="1"/>
</dbReference>
<proteinExistence type="inferred from homology"/>
<evidence type="ECO:0000256" key="4">
    <source>
        <dbReference type="ARBA" id="ARBA00022692"/>
    </source>
</evidence>
<keyword evidence="8 21" id="KW-0406">Ion transport</keyword>
<evidence type="ECO:0000256" key="7">
    <source>
        <dbReference type="ARBA" id="ARBA00023018"/>
    </source>
</evidence>
<dbReference type="SUPFAM" id="SSF90112">
    <property type="entry name" value="Neurotransmitter-gated ion-channel transmembrane pore"/>
    <property type="match status" value="1"/>
</dbReference>
<dbReference type="CDD" id="cd19064">
    <property type="entry name" value="LGIC_TM_nAChR"/>
    <property type="match status" value="1"/>
</dbReference>
<dbReference type="FunFam" id="1.20.58.390:FF:000026">
    <property type="entry name" value="Cholinergic receptor nicotinic beta 1 subunit"/>
    <property type="match status" value="1"/>
</dbReference>
<evidence type="ECO:0000256" key="2">
    <source>
        <dbReference type="ARBA" id="ARBA00022448"/>
    </source>
</evidence>
<dbReference type="InterPro" id="IPR002394">
    <property type="entry name" value="Nicotinic_acetylcholine_rcpt"/>
</dbReference>
<evidence type="ECO:0000256" key="11">
    <source>
        <dbReference type="ARBA" id="ARBA00023170"/>
    </source>
</evidence>
<evidence type="ECO:0000256" key="9">
    <source>
        <dbReference type="ARBA" id="ARBA00023136"/>
    </source>
</evidence>
<dbReference type="Pfam" id="PF02932">
    <property type="entry name" value="Neur_chan_memb"/>
    <property type="match status" value="2"/>
</dbReference>
<evidence type="ECO:0000256" key="18">
    <source>
        <dbReference type="ARBA" id="ARBA00036239"/>
    </source>
</evidence>
<keyword evidence="7" id="KW-0770">Synapse</keyword>
<keyword evidence="6 21" id="KW-1133">Transmembrane helix</keyword>
<feature type="domain" description="Neurotransmitter-gated ion-channel transmembrane" evidence="23">
    <location>
        <begin position="221"/>
        <end position="320"/>
    </location>
</feature>
<evidence type="ECO:0000256" key="12">
    <source>
        <dbReference type="ARBA" id="ARBA00023180"/>
    </source>
</evidence>
<dbReference type="Gene3D" id="1.20.58.390">
    <property type="entry name" value="Neurotransmitter-gated ion-channel transmembrane domain"/>
    <property type="match status" value="2"/>
</dbReference>
<dbReference type="InterPro" id="IPR038050">
    <property type="entry name" value="Neuro_actylchol_rec"/>
</dbReference>
<dbReference type="PRINTS" id="PR00254">
    <property type="entry name" value="NICOTINICR"/>
</dbReference>
<keyword evidence="15 21" id="KW-0407">Ion channel</keyword>
<dbReference type="FunFam" id="2.70.170.10:FF:000012">
    <property type="entry name" value="Nicotinic acetylcholine receptor subunit gamma"/>
    <property type="match status" value="1"/>
</dbReference>
<dbReference type="GO" id="GO:0045211">
    <property type="term" value="C:postsynaptic membrane"/>
    <property type="evidence" value="ECO:0007669"/>
    <property type="project" value="UniProtKB-SubCell"/>
</dbReference>
<feature type="domain" description="Neurotransmitter-gated ion-channel transmembrane" evidence="23">
    <location>
        <begin position="381"/>
        <end position="439"/>
    </location>
</feature>
<sequence length="455" mass="51869">LIYILIHYKINRASDAENILFKSLFSNYNQKVRPSLSPEDRVVVRVGMVLSSFVGLNMKNEEMSTIVVMDLAWTDYRLQWKPKEHDGITVLRIPAAKVWLPDIVLLNNNDGVFDVALHVHVQVYNTGKVTWTPPALYLSSCSVKVGYFPFDWQNCSMVFRSYTYDATEIDIQYSLDSSGKEISEILLDESFSEGGEWYIRHKPSRKNRDDERKPLYYVFNIILPCILITIIAIFNFYLPPDAGEKMGLSINVLLTLTVFLLLLADKIPETSLGVPIIVNYLMFTMILVTFSVIMSVVVLNLHHRSPNTHQMPLWIRRVSILTFFRQCSGRNITCPPVCTPVLCFYTCLSVYNAVCVCGGRFNPEGMCTDLRKFIDGPSTYLTLPEDLKTAVDAITHIAESLQAEKDYEADDWQYVAMVMDRLFLWVCVVVTTVGTLAIFAHARNNFTPTDPFKPT</sequence>
<comment type="catalytic activity">
    <reaction evidence="17">
        <text>K(+)(in) = K(+)(out)</text>
        <dbReference type="Rhea" id="RHEA:29463"/>
        <dbReference type="ChEBI" id="CHEBI:29103"/>
    </reaction>
</comment>
<keyword evidence="10" id="KW-1015">Disulfide bond</keyword>
<dbReference type="GO" id="GO:0022848">
    <property type="term" value="F:acetylcholine-gated monoatomic cation-selective channel activity"/>
    <property type="evidence" value="ECO:0007669"/>
    <property type="project" value="InterPro"/>
</dbReference>
<feature type="transmembrane region" description="Helical" evidence="21">
    <location>
        <begin position="276"/>
        <end position="301"/>
    </location>
</feature>
<dbReference type="InterPro" id="IPR006201">
    <property type="entry name" value="Neur_channel"/>
</dbReference>
<dbReference type="Pfam" id="PF02931">
    <property type="entry name" value="Neur_chan_LBD"/>
    <property type="match status" value="1"/>
</dbReference>
<dbReference type="SUPFAM" id="SSF63712">
    <property type="entry name" value="Nicotinic receptor ligand binding domain-like"/>
    <property type="match status" value="1"/>
</dbReference>
<evidence type="ECO:0000256" key="20">
    <source>
        <dbReference type="ARBA" id="ARBA00040199"/>
    </source>
</evidence>
<evidence type="ECO:0000259" key="22">
    <source>
        <dbReference type="Pfam" id="PF02931"/>
    </source>
</evidence>
<keyword evidence="3" id="KW-1003">Cell membrane</keyword>